<dbReference type="EMBL" id="FZQP02000515">
    <property type="protein sequence ID" value="VVC89346.1"/>
    <property type="molecule type" value="Genomic_DNA"/>
</dbReference>
<proteinExistence type="predicted"/>
<feature type="compositionally biased region" description="Polar residues" evidence="3">
    <location>
        <begin position="247"/>
        <end position="269"/>
    </location>
</feature>
<feature type="compositionally biased region" description="Low complexity" evidence="3">
    <location>
        <begin position="270"/>
        <end position="284"/>
    </location>
</feature>
<keyword evidence="6" id="KW-1185">Reference proteome</keyword>
<accession>A0A5E4PTD1</accession>
<dbReference type="Proteomes" id="UP000324832">
    <property type="component" value="Unassembled WGS sequence"/>
</dbReference>
<organism evidence="5 6">
    <name type="scientific">Leptidea sinapis</name>
    <dbReference type="NCBI Taxonomy" id="189913"/>
    <lineage>
        <taxon>Eukaryota</taxon>
        <taxon>Metazoa</taxon>
        <taxon>Ecdysozoa</taxon>
        <taxon>Arthropoda</taxon>
        <taxon>Hexapoda</taxon>
        <taxon>Insecta</taxon>
        <taxon>Pterygota</taxon>
        <taxon>Neoptera</taxon>
        <taxon>Endopterygota</taxon>
        <taxon>Lepidoptera</taxon>
        <taxon>Glossata</taxon>
        <taxon>Ditrysia</taxon>
        <taxon>Papilionoidea</taxon>
        <taxon>Pieridae</taxon>
        <taxon>Dismorphiinae</taxon>
        <taxon>Leptidea</taxon>
    </lineage>
</organism>
<evidence type="ECO:0000256" key="2">
    <source>
        <dbReference type="ARBA" id="ARBA00022490"/>
    </source>
</evidence>
<evidence type="ECO:0000259" key="4">
    <source>
        <dbReference type="PROSITE" id="PS51836"/>
    </source>
</evidence>
<keyword evidence="2" id="KW-0963">Cytoplasm</keyword>
<dbReference type="GO" id="GO:0051087">
    <property type="term" value="F:protein-folding chaperone binding"/>
    <property type="evidence" value="ECO:0007669"/>
    <property type="project" value="TreeGrafter"/>
</dbReference>
<evidence type="ECO:0000313" key="5">
    <source>
        <dbReference type="EMBL" id="VVC89346.1"/>
    </source>
</evidence>
<sequence>MDLLEKIFVTKRKNNDTYRNTQIGDRSCGKALEEVRLLLYKESERSGRKVLFDSTTIEKLPATNDDKLDYGKTNRFPCIVEVSEGFSYLYKGPASDAGTLGEMIFGAVAMNCKSVSLKIHIMNDPKRLMCTKVFGVPTSRRISHMDRRTDANSFSSVGMEASSPLNVPLADGVSMSFSIDRNDSGFYGGQSCSTIGSTVDLYTMFDAWDGNVHEGYSFTSTDRMSSSSSDSWHRRALQSMATRFDLTPNSSSARVPTMSTVSGGDSQVYTSSSTNGTSDSLTSSSSVAARRSKLGLALLITVDQSADMDVIRHCVEHSSQLQSLVCRLRLATLTAGSGTKFVSTLCKATSDAAKWLSDLMFGSHVQPMWLRMVSSEPYRDGLAETLLADMCSVIHVGDAKTTNFFISTLLTHVLTYHLGWVTTVSPYDSVDLSKVPTEKDQRKPYNALWAQLADLCGSIGNPTRTAKTIICGSNNTLFVKRLLTVLTYFVRCGDVKRNNFIYEDCLQNEVVCVKQSENKSVETVSSSESTIKSKSTVNLSVDENNVSDAFMDRLNVPSVVKVSSSPISRISGEAKGLGLKKTSTVTNLDQTLSKTHFSVDSNEGVSKLRRIPSKMFSVKDFVDSNDELSASESELENKVVFTLGDDDKLVGLKNKSNGGKSVKKSSKVQQTDVKPPENELVKSDCDNCNKEDSNVSPTKCCSQTLQHSKPIKHSGFKFEFDKYPQIVTNYMKSKNLEILDRHYLGKPGNLKLDNFQFDPTVVPPIQEERCETCYKCQMMDLMLQTPTNASEMEYMNDMPRQVEPQYAKESIVEEPQKHRELSPKTFVRKRIDNTVVVNVKKKADSKAENRNTDGLDKCEVKKVIELPFPKISLTPMLQEKAGYDSSLIGGISDHYVPDLILQGTLLSPKYWEADLRRDLDLTSYLNKTLDSPTQAVAIVGDVSNWQVRIVGRDCGTGGLSPRIGGMLDALPAMRSAKVPAHECFLFLESKLRELCVLSMTLAELLMSGELCDMASLTASLQVDVNDVPLLLAVASTHTPQLAARYGVTYT</sequence>
<dbReference type="GO" id="GO:0005737">
    <property type="term" value="C:cytoplasm"/>
    <property type="evidence" value="ECO:0007669"/>
    <property type="project" value="UniProtKB-SubCell"/>
</dbReference>
<reference evidence="5 6" key="1">
    <citation type="submission" date="2017-07" db="EMBL/GenBank/DDBJ databases">
        <authorList>
            <person name="Talla V."/>
            <person name="Backstrom N."/>
        </authorList>
    </citation>
    <scope>NUCLEOTIDE SEQUENCE [LARGE SCALE GENOMIC DNA]</scope>
</reference>
<dbReference type="GO" id="GO:0042030">
    <property type="term" value="F:ATPase inhibitor activity"/>
    <property type="evidence" value="ECO:0007669"/>
    <property type="project" value="TreeGrafter"/>
</dbReference>
<dbReference type="Pfam" id="PF14636">
    <property type="entry name" value="FNIP_N"/>
    <property type="match status" value="1"/>
</dbReference>
<feature type="region of interest" description="Disordered" evidence="3">
    <location>
        <begin position="652"/>
        <end position="675"/>
    </location>
</feature>
<feature type="region of interest" description="Disordered" evidence="3">
    <location>
        <begin position="247"/>
        <end position="284"/>
    </location>
</feature>
<dbReference type="PROSITE" id="PS51836">
    <property type="entry name" value="DENN_FNIP12"/>
    <property type="match status" value="1"/>
</dbReference>
<dbReference type="Pfam" id="PF14638">
    <property type="entry name" value="FNIP_C"/>
    <property type="match status" value="1"/>
</dbReference>
<dbReference type="InterPro" id="IPR028084">
    <property type="entry name" value="FNIP_N_dom"/>
</dbReference>
<evidence type="ECO:0000256" key="1">
    <source>
        <dbReference type="ARBA" id="ARBA00004496"/>
    </source>
</evidence>
<dbReference type="PANTHER" id="PTHR21634:SF9">
    <property type="entry name" value="RE13835P"/>
    <property type="match status" value="1"/>
</dbReference>
<evidence type="ECO:0000313" key="6">
    <source>
        <dbReference type="Proteomes" id="UP000324832"/>
    </source>
</evidence>
<dbReference type="PANTHER" id="PTHR21634">
    <property type="entry name" value="RE13835P"/>
    <property type="match status" value="1"/>
</dbReference>
<name>A0A5E4PTD1_9NEOP</name>
<evidence type="ECO:0000256" key="3">
    <source>
        <dbReference type="SAM" id="MobiDB-lite"/>
    </source>
</evidence>
<protein>
    <recommendedName>
        <fullName evidence="4">UDENN FNIP1/2-type domain-containing protein</fullName>
    </recommendedName>
</protein>
<comment type="subcellular location">
    <subcellularLocation>
        <location evidence="1">Cytoplasm</location>
    </subcellularLocation>
</comment>
<dbReference type="InterPro" id="IPR028086">
    <property type="entry name" value="FNIP_C_dom"/>
</dbReference>
<dbReference type="InterPro" id="IPR028085">
    <property type="entry name" value="FNIP_mid_dom"/>
</dbReference>
<feature type="domain" description="UDENN FNIP1/2-type" evidence="4">
    <location>
        <begin position="30"/>
        <end position="1037"/>
    </location>
</feature>
<dbReference type="AlphaFoldDB" id="A0A5E4PTD1"/>
<dbReference type="InterPro" id="IPR037545">
    <property type="entry name" value="DENN_FNIP1/2"/>
</dbReference>
<dbReference type="Pfam" id="PF14637">
    <property type="entry name" value="FNIP_M"/>
    <property type="match status" value="1"/>
</dbReference>
<gene>
    <name evidence="5" type="ORF">LSINAPIS_LOCUS2489</name>
</gene>